<feature type="transmembrane region" description="Helical" evidence="5">
    <location>
        <begin position="204"/>
        <end position="225"/>
    </location>
</feature>
<dbReference type="CDD" id="cd06261">
    <property type="entry name" value="TM_PBP2"/>
    <property type="match status" value="1"/>
</dbReference>
<name>A0A251X7U3_9GAMM</name>
<accession>A0A251X7U3</accession>
<feature type="transmembrane region" description="Helical" evidence="5">
    <location>
        <begin position="61"/>
        <end position="85"/>
    </location>
</feature>
<feature type="domain" description="ABC transmembrane type-1" evidence="6">
    <location>
        <begin position="26"/>
        <end position="222"/>
    </location>
</feature>
<comment type="subcellular location">
    <subcellularLocation>
        <location evidence="1 5">Cell membrane</location>
        <topology evidence="1 5">Multi-pass membrane protein</topology>
    </subcellularLocation>
</comment>
<dbReference type="AlphaFoldDB" id="A0A251X7U3"/>
<keyword evidence="5" id="KW-0813">Transport</keyword>
<dbReference type="Proteomes" id="UP000194798">
    <property type="component" value="Unassembled WGS sequence"/>
</dbReference>
<evidence type="ECO:0000256" key="1">
    <source>
        <dbReference type="ARBA" id="ARBA00004651"/>
    </source>
</evidence>
<dbReference type="NCBIfam" id="NF038017">
    <property type="entry name" value="ABC_perm1"/>
    <property type="match status" value="1"/>
</dbReference>
<keyword evidence="8" id="KW-1185">Reference proteome</keyword>
<proteinExistence type="inferred from homology"/>
<keyword evidence="3 5" id="KW-1133">Transmembrane helix</keyword>
<dbReference type="SUPFAM" id="SSF161098">
    <property type="entry name" value="MetI-like"/>
    <property type="match status" value="1"/>
</dbReference>
<dbReference type="PANTHER" id="PTHR43632">
    <property type="entry name" value="PERMEASE COMPONENT OF TUNGSTATE ABC TRANSPORTER"/>
    <property type="match status" value="1"/>
</dbReference>
<dbReference type="InterPro" id="IPR049783">
    <property type="entry name" value="ABC_perm_TupB-like"/>
</dbReference>
<dbReference type="InterPro" id="IPR000515">
    <property type="entry name" value="MetI-like"/>
</dbReference>
<evidence type="ECO:0000256" key="5">
    <source>
        <dbReference type="RuleBase" id="RU363032"/>
    </source>
</evidence>
<dbReference type="EMBL" id="MSLT01000012">
    <property type="protein sequence ID" value="OUD14119.1"/>
    <property type="molecule type" value="Genomic_DNA"/>
</dbReference>
<evidence type="ECO:0000256" key="2">
    <source>
        <dbReference type="ARBA" id="ARBA00022692"/>
    </source>
</evidence>
<feature type="transmembrane region" description="Helical" evidence="5">
    <location>
        <begin position="97"/>
        <end position="123"/>
    </location>
</feature>
<feature type="transmembrane region" description="Helical" evidence="5">
    <location>
        <begin position="36"/>
        <end position="54"/>
    </location>
</feature>
<evidence type="ECO:0000256" key="4">
    <source>
        <dbReference type="ARBA" id="ARBA00023136"/>
    </source>
</evidence>
<reference evidence="7 8" key="1">
    <citation type="submission" date="2016-12" db="EMBL/GenBank/DDBJ databases">
        <title>Thioflexothrix psekupsii D3 genome sequencing and assembly.</title>
        <authorList>
            <person name="Fomenkov A."/>
            <person name="Vincze T."/>
            <person name="Grabovich M."/>
            <person name="Anton B.P."/>
            <person name="Dubinina G."/>
            <person name="Orlova M."/>
            <person name="Belousova E."/>
            <person name="Roberts R.J."/>
        </authorList>
    </citation>
    <scope>NUCLEOTIDE SEQUENCE [LARGE SCALE GENOMIC DNA]</scope>
    <source>
        <strain evidence="7">D3</strain>
    </source>
</reference>
<feature type="transmembrane region" description="Helical" evidence="5">
    <location>
        <begin position="12"/>
        <end position="30"/>
    </location>
</feature>
<organism evidence="7 8">
    <name type="scientific">Thioflexithrix psekupsensis</name>
    <dbReference type="NCBI Taxonomy" id="1570016"/>
    <lineage>
        <taxon>Bacteria</taxon>
        <taxon>Pseudomonadati</taxon>
        <taxon>Pseudomonadota</taxon>
        <taxon>Gammaproteobacteria</taxon>
        <taxon>Thiotrichales</taxon>
        <taxon>Thioflexithrix</taxon>
    </lineage>
</organism>
<keyword evidence="2 5" id="KW-0812">Transmembrane</keyword>
<dbReference type="Pfam" id="PF00528">
    <property type="entry name" value="BPD_transp_1"/>
    <property type="match status" value="1"/>
</dbReference>
<keyword evidence="4 5" id="KW-0472">Membrane</keyword>
<dbReference type="GO" id="GO:0055085">
    <property type="term" value="P:transmembrane transport"/>
    <property type="evidence" value="ECO:0007669"/>
    <property type="project" value="InterPro"/>
</dbReference>
<evidence type="ECO:0000256" key="3">
    <source>
        <dbReference type="ARBA" id="ARBA00022989"/>
    </source>
</evidence>
<feature type="transmembrane region" description="Helical" evidence="5">
    <location>
        <begin position="144"/>
        <end position="168"/>
    </location>
</feature>
<dbReference type="PROSITE" id="PS50928">
    <property type="entry name" value="ABC_TM1"/>
    <property type="match status" value="1"/>
</dbReference>
<evidence type="ECO:0000313" key="7">
    <source>
        <dbReference type="EMBL" id="OUD14119.1"/>
    </source>
</evidence>
<dbReference type="RefSeq" id="WP_176329768.1">
    <property type="nucleotide sequence ID" value="NZ_MSLT01000012.1"/>
</dbReference>
<dbReference type="InterPro" id="IPR035906">
    <property type="entry name" value="MetI-like_sf"/>
</dbReference>
<comment type="similarity">
    <text evidence="5">Belongs to the binding-protein-dependent transport system permease family.</text>
</comment>
<protein>
    <submittedName>
        <fullName evidence="7">ABC transporter permease</fullName>
    </submittedName>
</protein>
<comment type="caution">
    <text evidence="7">The sequence shown here is derived from an EMBL/GenBank/DDBJ whole genome shotgun (WGS) entry which is preliminary data.</text>
</comment>
<evidence type="ECO:0000313" key="8">
    <source>
        <dbReference type="Proteomes" id="UP000194798"/>
    </source>
</evidence>
<dbReference type="PANTHER" id="PTHR43632:SF1">
    <property type="entry name" value="PERMEASE COMPONENT OF TUNGSTATE ABC TRANSPORTER"/>
    <property type="match status" value="1"/>
</dbReference>
<dbReference type="Gene3D" id="1.10.3720.10">
    <property type="entry name" value="MetI-like"/>
    <property type="match status" value="1"/>
</dbReference>
<dbReference type="GO" id="GO:0005886">
    <property type="term" value="C:plasma membrane"/>
    <property type="evidence" value="ECO:0007669"/>
    <property type="project" value="UniProtKB-SubCell"/>
</dbReference>
<evidence type="ECO:0000259" key="6">
    <source>
        <dbReference type="PROSITE" id="PS50928"/>
    </source>
</evidence>
<gene>
    <name evidence="7" type="ORF">TPSD3_07210</name>
</gene>
<sequence>MDNLIHTARDALFLLFSGDAALWTIVLTSLKISLLAMFIATPVALLLAFVLAFNDFWGRRFIISCFNISLAIPTVVVGLLIYMLLSRQGPLGDFRLLFTQTAMVIAQVALSFPVLVAMGHVACQAADRRAWETAITLGASPWQALFTVMYEIRFGLLASVIAAFSRIISEVGSAMMVGGNILDYTRNITTAIALETSKGMFAQGVALGIVLLLIALVLNGLLSLLQGQGQAAH</sequence>